<proteinExistence type="inferred from homology"/>
<keyword evidence="2 4" id="KW-0436">Ligase</keyword>
<dbReference type="Gene3D" id="1.10.3260.10">
    <property type="entry name" value="DNA ligase, ATP-dependent, N-terminal domain"/>
    <property type="match status" value="1"/>
</dbReference>
<dbReference type="GO" id="GO:0003677">
    <property type="term" value="F:DNA binding"/>
    <property type="evidence" value="ECO:0007669"/>
    <property type="project" value="InterPro"/>
</dbReference>
<name>A0AAN8WS79_HALRR</name>
<dbReference type="Pfam" id="PF04675">
    <property type="entry name" value="DNA_ligase_A_N"/>
    <property type="match status" value="1"/>
</dbReference>
<dbReference type="InterPro" id="IPR036599">
    <property type="entry name" value="DNA_ligase_N_sf"/>
</dbReference>
<dbReference type="EC" id="6.5.1.1" evidence="4"/>
<evidence type="ECO:0000313" key="4">
    <source>
        <dbReference type="EMBL" id="KAK7070082.1"/>
    </source>
</evidence>
<feature type="non-terminal residue" evidence="4">
    <location>
        <position position="1"/>
    </location>
</feature>
<sequence length="149" mass="16607">LFNSNQEEMLEDLEQGDIAETVRKFFEESVVLQPAKKSFLSIQEVDELLEDLSGMTREEEQSSHLKKIAKKCTGNDLKMVVRLIKGDLRINAGAKHILDAVHPDAYEAFQTTRNIDAVLDQILIVGRNGGSLKLIAQVMTPVLPMLVSS</sequence>
<feature type="domain" description="DNA ligase ATP-dependent N-terminal" evidence="3">
    <location>
        <begin position="7"/>
        <end position="102"/>
    </location>
</feature>
<dbReference type="GO" id="GO:0070421">
    <property type="term" value="C:DNA ligase III-XRCC1 complex"/>
    <property type="evidence" value="ECO:0007669"/>
    <property type="project" value="TreeGrafter"/>
</dbReference>
<dbReference type="GO" id="GO:0006273">
    <property type="term" value="P:lagging strand elongation"/>
    <property type="evidence" value="ECO:0007669"/>
    <property type="project" value="TreeGrafter"/>
</dbReference>
<dbReference type="AlphaFoldDB" id="A0AAN8WS79"/>
<dbReference type="EMBL" id="JAXCGZ010015566">
    <property type="protein sequence ID" value="KAK7070082.1"/>
    <property type="molecule type" value="Genomic_DNA"/>
</dbReference>
<comment type="similarity">
    <text evidence="1">Belongs to the ATP-dependent DNA ligase family.</text>
</comment>
<dbReference type="PANTHER" id="PTHR45674:SF9">
    <property type="entry name" value="DNA LIGASE 3"/>
    <property type="match status" value="1"/>
</dbReference>
<dbReference type="SUPFAM" id="SSF117018">
    <property type="entry name" value="ATP-dependent DNA ligase DNA-binding domain"/>
    <property type="match status" value="1"/>
</dbReference>
<organism evidence="4 5">
    <name type="scientific">Halocaridina rubra</name>
    <name type="common">Hawaiian red shrimp</name>
    <dbReference type="NCBI Taxonomy" id="373956"/>
    <lineage>
        <taxon>Eukaryota</taxon>
        <taxon>Metazoa</taxon>
        <taxon>Ecdysozoa</taxon>
        <taxon>Arthropoda</taxon>
        <taxon>Crustacea</taxon>
        <taxon>Multicrustacea</taxon>
        <taxon>Malacostraca</taxon>
        <taxon>Eumalacostraca</taxon>
        <taxon>Eucarida</taxon>
        <taxon>Decapoda</taxon>
        <taxon>Pleocyemata</taxon>
        <taxon>Caridea</taxon>
        <taxon>Atyoidea</taxon>
        <taxon>Atyidae</taxon>
        <taxon>Halocaridina</taxon>
    </lineage>
</organism>
<evidence type="ECO:0000256" key="2">
    <source>
        <dbReference type="ARBA" id="ARBA00022598"/>
    </source>
</evidence>
<dbReference type="Proteomes" id="UP001381693">
    <property type="component" value="Unassembled WGS sequence"/>
</dbReference>
<comment type="caution">
    <text evidence="4">The sequence shown here is derived from an EMBL/GenBank/DDBJ whole genome shotgun (WGS) entry which is preliminary data.</text>
</comment>
<dbReference type="GO" id="GO:0006302">
    <property type="term" value="P:double-strand break repair"/>
    <property type="evidence" value="ECO:0007669"/>
    <property type="project" value="TreeGrafter"/>
</dbReference>
<dbReference type="GO" id="GO:0003910">
    <property type="term" value="F:DNA ligase (ATP) activity"/>
    <property type="evidence" value="ECO:0007669"/>
    <property type="project" value="UniProtKB-EC"/>
</dbReference>
<dbReference type="PANTHER" id="PTHR45674">
    <property type="entry name" value="DNA LIGASE 1/3 FAMILY MEMBER"/>
    <property type="match status" value="1"/>
</dbReference>
<evidence type="ECO:0000259" key="3">
    <source>
        <dbReference type="Pfam" id="PF04675"/>
    </source>
</evidence>
<dbReference type="InterPro" id="IPR050191">
    <property type="entry name" value="ATP-dep_DNA_ligase"/>
</dbReference>
<keyword evidence="5" id="KW-1185">Reference proteome</keyword>
<evidence type="ECO:0000256" key="1">
    <source>
        <dbReference type="ARBA" id="ARBA00007572"/>
    </source>
</evidence>
<protein>
    <submittedName>
        <fullName evidence="4">DNA ligase 3</fullName>
        <ecNumber evidence="4">6.5.1.1</ecNumber>
    </submittedName>
</protein>
<reference evidence="4 5" key="1">
    <citation type="submission" date="2023-11" db="EMBL/GenBank/DDBJ databases">
        <title>Halocaridina rubra genome assembly.</title>
        <authorList>
            <person name="Smith C."/>
        </authorList>
    </citation>
    <scope>NUCLEOTIDE SEQUENCE [LARGE SCALE GENOMIC DNA]</scope>
    <source>
        <strain evidence="4">EP-1</strain>
        <tissue evidence="4">Whole</tissue>
    </source>
</reference>
<gene>
    <name evidence="4" type="primary">LIG3_3</name>
    <name evidence="4" type="ORF">SK128_015320</name>
</gene>
<evidence type="ECO:0000313" key="5">
    <source>
        <dbReference type="Proteomes" id="UP001381693"/>
    </source>
</evidence>
<dbReference type="GO" id="GO:0006310">
    <property type="term" value="P:DNA recombination"/>
    <property type="evidence" value="ECO:0007669"/>
    <property type="project" value="InterPro"/>
</dbReference>
<accession>A0AAN8WS79</accession>
<dbReference type="InterPro" id="IPR012308">
    <property type="entry name" value="DNA_ligase_ATP-dep_N"/>
</dbReference>